<evidence type="ECO:0000256" key="1">
    <source>
        <dbReference type="SAM" id="MobiDB-lite"/>
    </source>
</evidence>
<name>A0A2V0RKV8_9ZZZZ</name>
<feature type="compositionally biased region" description="Basic and acidic residues" evidence="1">
    <location>
        <begin position="455"/>
        <end position="464"/>
    </location>
</feature>
<proteinExistence type="predicted"/>
<accession>A0A2V0RKV8</accession>
<organism evidence="2">
    <name type="scientific">viral metagenome</name>
    <dbReference type="NCBI Taxonomy" id="1070528"/>
    <lineage>
        <taxon>unclassified sequences</taxon>
        <taxon>metagenomes</taxon>
        <taxon>organismal metagenomes</taxon>
    </lineage>
</organism>
<dbReference type="AlphaFoldDB" id="A0A2V0RKV8"/>
<reference evidence="2" key="1">
    <citation type="submission" date="2017-04" db="EMBL/GenBank/DDBJ databases">
        <title>Unveiling RNA virosphere associated with marine microorganisms.</title>
        <authorList>
            <person name="Urayama S."/>
            <person name="Takaki Y."/>
            <person name="Nishi S."/>
            <person name="Yoshida Y."/>
            <person name="Deguchi S."/>
            <person name="Takai K."/>
            <person name="Nunoura T."/>
        </authorList>
    </citation>
    <scope>NUCLEOTIDE SEQUENCE</scope>
</reference>
<dbReference type="EMBL" id="BDQB01000145">
    <property type="protein sequence ID" value="GBH22252.1"/>
    <property type="molecule type" value="Genomic_RNA"/>
</dbReference>
<evidence type="ECO:0000313" key="2">
    <source>
        <dbReference type="EMBL" id="GBH22252.1"/>
    </source>
</evidence>
<sequence>MKQILSYARDNVLNPTGDGFPTVLFVVRKVSVFSEGSAVATQMGEAVNRVRYAFLNNSFRNSYEIQEAIELLDHLPVMLGKSLAIAHQRELMNNVSYLDSLVNSDELNFSEQNALRVYGTVSNSASITFDNAIRDYCLPAFLIDLLLVTATVIKSDGCGETAFVIPLMTNPIDDGMMRAFSDNRFCFTSRLITDFIDSVTLSAPEKRLSMLLQEHLDWTQLQGVGTPPNVDSPSNVSALLNSAISFNHGFPNLNLETANSVVTKGKLLMRTSARLDVDDSFSFLVNTYIDSRKIRQGLDSFKEEIIPVSDSETRFKWTILAGVRFGGREKEIFYKTYVYPGICQSSTYKSSRYFHVDMGLTGANTFNSGITPRLKGVRSLNSLLKDKFGQHIQLETPNSNVNLHRMATTFQASVDVEDHFNDSLKDLANILLPRNFGQKAYAGAPSVKAPDNEDSSIKEADALP</sequence>
<protein>
    <submittedName>
        <fullName evidence="2">Uncharacterized protein</fullName>
    </submittedName>
</protein>
<feature type="region of interest" description="Disordered" evidence="1">
    <location>
        <begin position="443"/>
        <end position="464"/>
    </location>
</feature>
<comment type="caution">
    <text evidence="2">The sequence shown here is derived from an EMBL/GenBank/DDBJ whole genome shotgun (WGS) entry which is preliminary data.</text>
</comment>